<evidence type="ECO:0000256" key="1">
    <source>
        <dbReference type="SAM" id="Phobius"/>
    </source>
</evidence>
<evidence type="ECO:0000313" key="3">
    <source>
        <dbReference type="Proteomes" id="UP000027195"/>
    </source>
</evidence>
<name>A0A067MIY7_BOTB1</name>
<keyword evidence="1" id="KW-0472">Membrane</keyword>
<protein>
    <submittedName>
        <fullName evidence="2">Uncharacterized protein</fullName>
    </submittedName>
</protein>
<evidence type="ECO:0000313" key="2">
    <source>
        <dbReference type="EMBL" id="KDQ14695.1"/>
    </source>
</evidence>
<feature type="transmembrane region" description="Helical" evidence="1">
    <location>
        <begin position="52"/>
        <end position="71"/>
    </location>
</feature>
<dbReference type="Proteomes" id="UP000027195">
    <property type="component" value="Unassembled WGS sequence"/>
</dbReference>
<reference evidence="3" key="1">
    <citation type="journal article" date="2014" name="Proc. Natl. Acad. Sci. U.S.A.">
        <title>Extensive sampling of basidiomycete genomes demonstrates inadequacy of the white-rot/brown-rot paradigm for wood decay fungi.</title>
        <authorList>
            <person name="Riley R."/>
            <person name="Salamov A.A."/>
            <person name="Brown D.W."/>
            <person name="Nagy L.G."/>
            <person name="Floudas D."/>
            <person name="Held B.W."/>
            <person name="Levasseur A."/>
            <person name="Lombard V."/>
            <person name="Morin E."/>
            <person name="Otillar R."/>
            <person name="Lindquist E.A."/>
            <person name="Sun H."/>
            <person name="LaButti K.M."/>
            <person name="Schmutz J."/>
            <person name="Jabbour D."/>
            <person name="Luo H."/>
            <person name="Baker S.E."/>
            <person name="Pisabarro A.G."/>
            <person name="Walton J.D."/>
            <person name="Blanchette R.A."/>
            <person name="Henrissat B."/>
            <person name="Martin F."/>
            <person name="Cullen D."/>
            <person name="Hibbett D.S."/>
            <person name="Grigoriev I.V."/>
        </authorList>
    </citation>
    <scope>NUCLEOTIDE SEQUENCE [LARGE SCALE GENOMIC DNA]</scope>
    <source>
        <strain evidence="3">FD-172 SS1</strain>
    </source>
</reference>
<keyword evidence="1" id="KW-1133">Transmembrane helix</keyword>
<keyword evidence="1" id="KW-0812">Transmembrane</keyword>
<keyword evidence="3" id="KW-1185">Reference proteome</keyword>
<dbReference type="InParanoid" id="A0A067MIY7"/>
<gene>
    <name evidence="2" type="ORF">BOTBODRAFT_338590</name>
</gene>
<dbReference type="AlphaFoldDB" id="A0A067MIY7"/>
<sequence>MIERMNSAAAEFHGKHLYRKMVPHGTLVLCSQQARSGKNLEQFLRSRYRPPYGIAVFVTIVLYLLPFISLLQ</sequence>
<organism evidence="2 3">
    <name type="scientific">Botryobasidium botryosum (strain FD-172 SS1)</name>
    <dbReference type="NCBI Taxonomy" id="930990"/>
    <lineage>
        <taxon>Eukaryota</taxon>
        <taxon>Fungi</taxon>
        <taxon>Dikarya</taxon>
        <taxon>Basidiomycota</taxon>
        <taxon>Agaricomycotina</taxon>
        <taxon>Agaricomycetes</taxon>
        <taxon>Cantharellales</taxon>
        <taxon>Botryobasidiaceae</taxon>
        <taxon>Botryobasidium</taxon>
    </lineage>
</organism>
<dbReference type="EMBL" id="KL198036">
    <property type="protein sequence ID" value="KDQ14695.1"/>
    <property type="molecule type" value="Genomic_DNA"/>
</dbReference>
<accession>A0A067MIY7</accession>
<dbReference type="HOGENOM" id="CLU_2721875_0_0_1"/>
<proteinExistence type="predicted"/>